<dbReference type="PANTHER" id="PTHR10584">
    <property type="entry name" value="SUGAR KINASE"/>
    <property type="match status" value="1"/>
</dbReference>
<protein>
    <recommendedName>
        <fullName evidence="3 13">Ribokinase</fullName>
        <shortName evidence="13">RK</shortName>
        <ecNumber evidence="2 13">2.7.1.15</ecNumber>
    </recommendedName>
</protein>
<dbReference type="InterPro" id="IPR029056">
    <property type="entry name" value="Ribokinase-like"/>
</dbReference>
<dbReference type="GO" id="GO:0019303">
    <property type="term" value="P:D-ribose catabolic process"/>
    <property type="evidence" value="ECO:0007669"/>
    <property type="project" value="UniProtKB-UniRule"/>
</dbReference>
<dbReference type="GO" id="GO:0005634">
    <property type="term" value="C:nucleus"/>
    <property type="evidence" value="ECO:0007669"/>
    <property type="project" value="UniProtKB-SubCell"/>
</dbReference>
<keyword evidence="9 13" id="KW-0067">ATP-binding</keyword>
<comment type="function">
    <text evidence="13">Catalyzes the phosphorylation of ribose at O-5 in a reaction requiring ATP and magnesium. The resulting D-ribose-5-phosphate can then be used either for sythesis of nucleotides, histidine, and tryptophan, or as a component of the pentose phosphate pathway.</text>
</comment>
<dbReference type="NCBIfam" id="TIGR02152">
    <property type="entry name" value="D_ribokin_bact"/>
    <property type="match status" value="1"/>
</dbReference>
<evidence type="ECO:0000256" key="5">
    <source>
        <dbReference type="ARBA" id="ARBA00022679"/>
    </source>
</evidence>
<comment type="activity regulation">
    <text evidence="13">Activated by a monovalent cation that binds near, but not in, the active site. The most likely occupant of the site in vivo is potassium. Ion binding induces a conformational change that may alter substrate affinity.</text>
</comment>
<evidence type="ECO:0000256" key="8">
    <source>
        <dbReference type="ARBA" id="ARBA00022777"/>
    </source>
</evidence>
<dbReference type="UniPathway" id="UPA00916">
    <property type="reaction ID" value="UER00889"/>
</dbReference>
<feature type="binding site" evidence="13">
    <location>
        <position position="186"/>
    </location>
    <ligand>
        <name>ATP</name>
        <dbReference type="ChEBI" id="CHEBI:30616"/>
    </ligand>
</feature>
<dbReference type="CDD" id="cd01174">
    <property type="entry name" value="ribokinase"/>
    <property type="match status" value="1"/>
</dbReference>
<keyword evidence="7 13" id="KW-0547">Nucleotide-binding</keyword>
<dbReference type="InterPro" id="IPR002173">
    <property type="entry name" value="Carboh/pur_kinase_PfkB_CS"/>
</dbReference>
<keyword evidence="16" id="KW-1185">Reference proteome</keyword>
<evidence type="ECO:0000259" key="14">
    <source>
        <dbReference type="Pfam" id="PF00294"/>
    </source>
</evidence>
<comment type="caution">
    <text evidence="15">The sequence shown here is derived from an EMBL/GenBank/DDBJ whole genome shotgun (WGS) entry which is preliminary data.</text>
</comment>
<dbReference type="InterPro" id="IPR002139">
    <property type="entry name" value="Ribo/fructo_kinase"/>
</dbReference>
<feature type="binding site" evidence="13">
    <location>
        <begin position="40"/>
        <end position="44"/>
    </location>
    <ligand>
        <name>substrate</name>
    </ligand>
</feature>
<dbReference type="EC" id="2.7.1.15" evidence="2 13"/>
<dbReference type="SUPFAM" id="SSF53613">
    <property type="entry name" value="Ribokinase-like"/>
    <property type="match status" value="1"/>
</dbReference>
<reference evidence="15 16" key="1">
    <citation type="journal article" date="2019" name="PLoS Biol.">
        <title>Sex chromosomes control vertical transmission of feminizing Wolbachia symbionts in an isopod.</title>
        <authorList>
            <person name="Becking T."/>
            <person name="Chebbi M.A."/>
            <person name="Giraud I."/>
            <person name="Moumen B."/>
            <person name="Laverre T."/>
            <person name="Caubet Y."/>
            <person name="Peccoud J."/>
            <person name="Gilbert C."/>
            <person name="Cordaux R."/>
        </authorList>
    </citation>
    <scope>NUCLEOTIDE SEQUENCE [LARGE SCALE GENOMIC DNA]</scope>
    <source>
        <strain evidence="15">ANa2</strain>
        <tissue evidence="15">Whole body excluding digestive tract and cuticle</tissue>
    </source>
</reference>
<evidence type="ECO:0000256" key="3">
    <source>
        <dbReference type="ARBA" id="ARBA00016943"/>
    </source>
</evidence>
<dbReference type="GO" id="GO:0005524">
    <property type="term" value="F:ATP binding"/>
    <property type="evidence" value="ECO:0007669"/>
    <property type="project" value="UniProtKB-UniRule"/>
</dbReference>
<comment type="pathway">
    <text evidence="13">Carbohydrate metabolism; D-ribose degradation; D-ribose 5-phosphate from beta-D-ribopyranose: step 2/2.</text>
</comment>
<keyword evidence="13" id="KW-0539">Nucleus</keyword>
<dbReference type="GO" id="GO:0046872">
    <property type="term" value="F:metal ion binding"/>
    <property type="evidence" value="ECO:0007669"/>
    <property type="project" value="UniProtKB-KW"/>
</dbReference>
<feature type="binding site" evidence="13">
    <location>
        <begin position="239"/>
        <end position="244"/>
    </location>
    <ligand>
        <name>ATP</name>
        <dbReference type="ChEBI" id="CHEBI:30616"/>
    </ligand>
</feature>
<keyword evidence="12 13" id="KW-0119">Carbohydrate metabolism</keyword>
<dbReference type="InterPro" id="IPR011611">
    <property type="entry name" value="PfkB_dom"/>
</dbReference>
<feature type="binding site" evidence="13">
    <location>
        <position position="272"/>
    </location>
    <ligand>
        <name>substrate</name>
    </ligand>
</feature>
<dbReference type="GO" id="GO:0005829">
    <property type="term" value="C:cytosol"/>
    <property type="evidence" value="ECO:0007669"/>
    <property type="project" value="TreeGrafter"/>
</dbReference>
<gene>
    <name evidence="15" type="primary">Rbks</name>
    <name evidence="15" type="ORF">Anas_04421</name>
</gene>
<dbReference type="Proteomes" id="UP000326759">
    <property type="component" value="Unassembled WGS sequence"/>
</dbReference>
<keyword evidence="10 13" id="KW-0460">Magnesium</keyword>
<dbReference type="GO" id="GO:0004747">
    <property type="term" value="F:ribokinase activity"/>
    <property type="evidence" value="ECO:0007669"/>
    <property type="project" value="UniProtKB-UniRule"/>
</dbReference>
<feature type="binding site" evidence="13">
    <location>
        <position position="268"/>
    </location>
    <ligand>
        <name>K(+)</name>
        <dbReference type="ChEBI" id="CHEBI:29103"/>
    </ligand>
</feature>
<keyword evidence="6 13" id="KW-0479">Metal-binding</keyword>
<sequence>MKPSVVVVGSCMIDLISYTEVLPKAGETIFGSSFKIGFGGKGANQCVAASRLGCETALVACVGDDTFGENYLKNLDDDGINKEYVTTVGNVSTGVATIVVDGKGENSIIIVGGSNQKMTINEVLKAESVIKNSKVVVCQGEISEASTKMALLLGRKHEVVTLMNAAPADSNMDKEIYALSEYFCVNETEILISQMNDIDVLYKQGKAEILTGVKVNSLTEAKRACELLKEEGCLEVIITLGSEGAIYHWKEGFEHIPAPRINNVVDTTGAGDAFVGALSYFLSQSSELSRSEMIKRSCEVASVSIQSKGTQTSFPHRKDVIKFLEGLIGIFLESLPKENAFVLLFYW</sequence>
<evidence type="ECO:0000313" key="15">
    <source>
        <dbReference type="EMBL" id="KAB7496577.1"/>
    </source>
</evidence>
<dbReference type="Pfam" id="PF00294">
    <property type="entry name" value="PfkB"/>
    <property type="match status" value="1"/>
</dbReference>
<feature type="binding site" evidence="13">
    <location>
        <position position="141"/>
    </location>
    <ligand>
        <name>substrate</name>
    </ligand>
</feature>
<organism evidence="15 16">
    <name type="scientific">Armadillidium nasatum</name>
    <dbReference type="NCBI Taxonomy" id="96803"/>
    <lineage>
        <taxon>Eukaryota</taxon>
        <taxon>Metazoa</taxon>
        <taxon>Ecdysozoa</taxon>
        <taxon>Arthropoda</taxon>
        <taxon>Crustacea</taxon>
        <taxon>Multicrustacea</taxon>
        <taxon>Malacostraca</taxon>
        <taxon>Eumalacostraca</taxon>
        <taxon>Peracarida</taxon>
        <taxon>Isopoda</taxon>
        <taxon>Oniscidea</taxon>
        <taxon>Crinocheta</taxon>
        <taxon>Armadillidiidae</taxon>
        <taxon>Armadillidium</taxon>
    </lineage>
</organism>
<dbReference type="Gene3D" id="3.40.1190.20">
    <property type="match status" value="1"/>
</dbReference>
<comment type="subcellular location">
    <subcellularLocation>
        <location evidence="13">Cytoplasm</location>
    </subcellularLocation>
    <subcellularLocation>
        <location evidence="13">Nucleus</location>
    </subcellularLocation>
</comment>
<dbReference type="PROSITE" id="PS00584">
    <property type="entry name" value="PFKB_KINASES_2"/>
    <property type="match status" value="1"/>
</dbReference>
<evidence type="ECO:0000256" key="10">
    <source>
        <dbReference type="ARBA" id="ARBA00022842"/>
    </source>
</evidence>
<accession>A0A5N5SRE5</accession>
<keyword evidence="8 13" id="KW-0418">Kinase</keyword>
<evidence type="ECO:0000256" key="2">
    <source>
        <dbReference type="ARBA" id="ARBA00012035"/>
    </source>
</evidence>
<comment type="similarity">
    <text evidence="13">Belongs to the carbohydrate kinase PfkB family. Ribokinase subfamily.</text>
</comment>
<evidence type="ECO:0000256" key="11">
    <source>
        <dbReference type="ARBA" id="ARBA00022958"/>
    </source>
</evidence>
<dbReference type="PRINTS" id="PR00990">
    <property type="entry name" value="RIBOKINASE"/>
</dbReference>
<dbReference type="PANTHER" id="PTHR10584:SF166">
    <property type="entry name" value="RIBOKINASE"/>
    <property type="match status" value="1"/>
</dbReference>
<feature type="binding site" evidence="13">
    <location>
        <position position="304"/>
    </location>
    <ligand>
        <name>K(+)</name>
        <dbReference type="ChEBI" id="CHEBI:29103"/>
    </ligand>
</feature>
<comment type="cofactor">
    <cofactor evidence="13">
        <name>Mg(2+)</name>
        <dbReference type="ChEBI" id="CHEBI:18420"/>
    </cofactor>
    <text evidence="13">Requires a divalent cation, most likely magnesium in vivo, as an electrophilic catalyst to aid phosphoryl group transfer. It is the chelate of the metal and the nucleotide that is the actual substrate.</text>
</comment>
<feature type="binding site" evidence="13">
    <location>
        <position position="309"/>
    </location>
    <ligand>
        <name>K(+)</name>
        <dbReference type="ChEBI" id="CHEBI:29103"/>
    </ligand>
</feature>
<evidence type="ECO:0000256" key="6">
    <source>
        <dbReference type="ARBA" id="ARBA00022723"/>
    </source>
</evidence>
<dbReference type="InterPro" id="IPR011877">
    <property type="entry name" value="Ribokinase"/>
</dbReference>
<feature type="domain" description="Carbohydrate kinase PfkB" evidence="14">
    <location>
        <begin position="3"/>
        <end position="316"/>
    </location>
</feature>
<keyword evidence="5 13" id="KW-0808">Transferase</keyword>
<dbReference type="HAMAP" id="MF_01987">
    <property type="entry name" value="Ribokinase"/>
    <property type="match status" value="1"/>
</dbReference>
<feature type="binding site" evidence="13">
    <location>
        <begin position="12"/>
        <end position="14"/>
    </location>
    <ligand>
        <name>substrate</name>
    </ligand>
</feature>
<dbReference type="EMBL" id="SEYY01021234">
    <property type="protein sequence ID" value="KAB7496577.1"/>
    <property type="molecule type" value="Genomic_DNA"/>
</dbReference>
<keyword evidence="11 13" id="KW-0630">Potassium</keyword>
<feature type="binding site" evidence="13">
    <location>
        <position position="307"/>
    </location>
    <ligand>
        <name>K(+)</name>
        <dbReference type="ChEBI" id="CHEBI:29103"/>
    </ligand>
</feature>
<feature type="binding site" evidence="13">
    <location>
        <position position="266"/>
    </location>
    <ligand>
        <name>K(+)</name>
        <dbReference type="ChEBI" id="CHEBI:29103"/>
    </ligand>
</feature>
<dbReference type="OrthoDB" id="415590at2759"/>
<comment type="catalytic activity">
    <reaction evidence="13">
        <text>D-ribose + ATP = D-ribose 5-phosphate + ADP + H(+)</text>
        <dbReference type="Rhea" id="RHEA:13697"/>
        <dbReference type="ChEBI" id="CHEBI:15378"/>
        <dbReference type="ChEBI" id="CHEBI:30616"/>
        <dbReference type="ChEBI" id="CHEBI:47013"/>
        <dbReference type="ChEBI" id="CHEBI:78346"/>
        <dbReference type="ChEBI" id="CHEBI:456216"/>
        <dbReference type="EC" id="2.7.1.15"/>
    </reaction>
</comment>
<feature type="binding site" evidence="13">
    <location>
        <position position="313"/>
    </location>
    <ligand>
        <name>K(+)</name>
        <dbReference type="ChEBI" id="CHEBI:29103"/>
    </ligand>
</feature>
<evidence type="ECO:0000256" key="7">
    <source>
        <dbReference type="ARBA" id="ARBA00022741"/>
    </source>
</evidence>
<comment type="caution">
    <text evidence="13">Lacks conserved residue(s) required for the propagation of feature annotation.</text>
</comment>
<dbReference type="AlphaFoldDB" id="A0A5N5SRE5"/>
<evidence type="ECO:0000256" key="13">
    <source>
        <dbReference type="HAMAP-Rule" id="MF_03215"/>
    </source>
</evidence>
<feature type="binding site" evidence="13">
    <location>
        <begin position="271"/>
        <end position="272"/>
    </location>
    <ligand>
        <name>ATP</name>
        <dbReference type="ChEBI" id="CHEBI:30616"/>
    </ligand>
</feature>
<evidence type="ECO:0000256" key="4">
    <source>
        <dbReference type="ARBA" id="ARBA00022490"/>
    </source>
</evidence>
<feature type="active site" description="Proton acceptor" evidence="13">
    <location>
        <position position="272"/>
    </location>
</feature>
<comment type="similarity">
    <text evidence="1">Belongs to the carbohydrate kinase pfkB family.</text>
</comment>
<evidence type="ECO:0000256" key="9">
    <source>
        <dbReference type="ARBA" id="ARBA00022840"/>
    </source>
</evidence>
<dbReference type="FunFam" id="3.40.1190.20:FF:000010">
    <property type="entry name" value="Ribokinase"/>
    <property type="match status" value="1"/>
</dbReference>
<name>A0A5N5SRE5_9CRUS</name>
<proteinExistence type="inferred from homology"/>
<evidence type="ECO:0000256" key="1">
    <source>
        <dbReference type="ARBA" id="ARBA00005380"/>
    </source>
</evidence>
<keyword evidence="4 13" id="KW-0963">Cytoplasm</keyword>
<evidence type="ECO:0000256" key="12">
    <source>
        <dbReference type="ARBA" id="ARBA00023277"/>
    </source>
</evidence>
<comment type="subunit">
    <text evidence="13">Homodimer.</text>
</comment>
<evidence type="ECO:0000313" key="16">
    <source>
        <dbReference type="Proteomes" id="UP000326759"/>
    </source>
</evidence>